<dbReference type="Gene3D" id="3.30.460.10">
    <property type="entry name" value="Beta Polymerase, domain 2"/>
    <property type="match status" value="1"/>
</dbReference>
<reference evidence="2" key="1">
    <citation type="submission" date="2016-09" db="EMBL/GenBank/DDBJ databases">
        <title>Genomics of Clostridium taeniosporum, an organism which forms endospores with ribbon-like appendages.</title>
        <authorList>
            <person name="Walker J.R."/>
        </authorList>
    </citation>
    <scope>NUCLEOTIDE SEQUENCE [LARGE SCALE GENOMIC DNA]</scope>
    <source>
        <strain evidence="2">1/k</strain>
    </source>
</reference>
<evidence type="ECO:0000313" key="2">
    <source>
        <dbReference type="Proteomes" id="UP000094652"/>
    </source>
</evidence>
<dbReference type="PANTHER" id="PTHR34822">
    <property type="entry name" value="GRPB DOMAIN PROTEIN (AFU_ORTHOLOGUE AFUA_1G01530)"/>
    <property type="match status" value="1"/>
</dbReference>
<dbReference type="InterPro" id="IPR043519">
    <property type="entry name" value="NT_sf"/>
</dbReference>
<keyword evidence="2" id="KW-1185">Reference proteome</keyword>
<dbReference type="InterPro" id="IPR007344">
    <property type="entry name" value="GrpB/CoaE"/>
</dbReference>
<gene>
    <name evidence="1" type="ORF">BGI42_11565</name>
</gene>
<dbReference type="Proteomes" id="UP000094652">
    <property type="component" value="Chromosome"/>
</dbReference>
<dbReference type="KEGG" id="ctae:BGI42_11565"/>
<dbReference type="RefSeq" id="WP_069680464.1">
    <property type="nucleotide sequence ID" value="NZ_CP017253.2"/>
</dbReference>
<dbReference type="PANTHER" id="PTHR34822:SF1">
    <property type="entry name" value="GRPB FAMILY PROTEIN"/>
    <property type="match status" value="1"/>
</dbReference>
<dbReference type="SUPFAM" id="SSF81301">
    <property type="entry name" value="Nucleotidyltransferase"/>
    <property type="match status" value="1"/>
</dbReference>
<organism evidence="1 2">
    <name type="scientific">Clostridium taeniosporum</name>
    <dbReference type="NCBI Taxonomy" id="394958"/>
    <lineage>
        <taxon>Bacteria</taxon>
        <taxon>Bacillati</taxon>
        <taxon>Bacillota</taxon>
        <taxon>Clostridia</taxon>
        <taxon>Eubacteriales</taxon>
        <taxon>Clostridiaceae</taxon>
        <taxon>Clostridium</taxon>
    </lineage>
</organism>
<dbReference type="AlphaFoldDB" id="A0A1D7XLV5"/>
<sequence length="170" mass="20165">MRTKNIIVLPYDNNWVLEFEKIKSELMLVISDYVIYIEHVGSTSIDGMSAKPIIDIDVVIPDYKYFEKVVERLSTIGYEHEGDLGIKDREVFKYTNKPHLMQHHLYVCPENSKELKRHILFRDYLRKHKEDVIRYSKVKEEAALLYPTDIDSYIKYKSPCIEEIYIKCGL</sequence>
<dbReference type="STRING" id="394958.BGI42_11565"/>
<name>A0A1D7XLV5_9CLOT</name>
<dbReference type="Pfam" id="PF04229">
    <property type="entry name" value="GrpB"/>
    <property type="match status" value="1"/>
</dbReference>
<proteinExistence type="predicted"/>
<dbReference type="EMBL" id="CP017253">
    <property type="protein sequence ID" value="AOR24332.1"/>
    <property type="molecule type" value="Genomic_DNA"/>
</dbReference>
<dbReference type="OrthoDB" id="9799092at2"/>
<evidence type="ECO:0000313" key="1">
    <source>
        <dbReference type="EMBL" id="AOR24332.1"/>
    </source>
</evidence>
<protein>
    <submittedName>
        <fullName evidence="1">GrpB family protein</fullName>
    </submittedName>
</protein>
<accession>A0A1D7XLV5</accession>